<keyword evidence="7 10" id="KW-1133">Transmembrane helix</keyword>
<dbReference type="Pfam" id="PF02743">
    <property type="entry name" value="dCache_1"/>
    <property type="match status" value="1"/>
</dbReference>
<dbReference type="CDD" id="cd12915">
    <property type="entry name" value="PDC2_DGC_like"/>
    <property type="match status" value="1"/>
</dbReference>
<dbReference type="RefSeq" id="WP_179538330.1">
    <property type="nucleotide sequence ID" value="NZ_JACBYV010000001.1"/>
</dbReference>
<dbReference type="EMBL" id="JACBYV010000001">
    <property type="protein sequence ID" value="NYH73078.1"/>
    <property type="molecule type" value="Genomic_DNA"/>
</dbReference>
<dbReference type="PANTHER" id="PTHR45138">
    <property type="entry name" value="REGULATORY COMPONENTS OF SENSORY TRANSDUCTION SYSTEM"/>
    <property type="match status" value="1"/>
</dbReference>
<keyword evidence="6 10" id="KW-0812">Transmembrane</keyword>
<evidence type="ECO:0000256" key="1">
    <source>
        <dbReference type="ARBA" id="ARBA00001946"/>
    </source>
</evidence>
<dbReference type="PANTHER" id="PTHR45138:SF9">
    <property type="entry name" value="DIGUANYLATE CYCLASE DGCM-RELATED"/>
    <property type="match status" value="1"/>
</dbReference>
<dbReference type="InterPro" id="IPR033479">
    <property type="entry name" value="dCache_1"/>
</dbReference>
<gene>
    <name evidence="12" type="ORF">FHR27_001688</name>
</gene>
<evidence type="ECO:0000256" key="2">
    <source>
        <dbReference type="ARBA" id="ARBA00004533"/>
    </source>
</evidence>
<evidence type="ECO:0000256" key="5">
    <source>
        <dbReference type="ARBA" id="ARBA00022475"/>
    </source>
</evidence>
<dbReference type="SMART" id="SM00267">
    <property type="entry name" value="GGDEF"/>
    <property type="match status" value="1"/>
</dbReference>
<keyword evidence="5" id="KW-1003">Cell membrane</keyword>
<dbReference type="PROSITE" id="PS50887">
    <property type="entry name" value="GGDEF"/>
    <property type="match status" value="1"/>
</dbReference>
<proteinExistence type="predicted"/>
<comment type="catalytic activity">
    <reaction evidence="9">
        <text>2 GTP = 3',3'-c-di-GMP + 2 diphosphate</text>
        <dbReference type="Rhea" id="RHEA:24898"/>
        <dbReference type="ChEBI" id="CHEBI:33019"/>
        <dbReference type="ChEBI" id="CHEBI:37565"/>
        <dbReference type="ChEBI" id="CHEBI:58805"/>
        <dbReference type="EC" id="2.7.7.65"/>
    </reaction>
</comment>
<dbReference type="Gene3D" id="3.30.70.270">
    <property type="match status" value="1"/>
</dbReference>
<sequence length="517" mass="56106">MQDFARRQTDTPPKSSHTRRMLVFVVAFVCALLIASTALHVRWDKSQAIAQNTEAMQTLATALSSQAESTIRVAETILTALASKHRLGGHRDANLQELNEIAAAQIQKLGELDGLFMSDAAGRYFLTTNATDKALNNRDRAYFQYHQTTSDPGIYIGQPVRSKTTGDWVITLSMGLYGREGDFQGVVLATLNVDRFVTLYQSLPLGEVGIVVLAKRDGAILARSDSNAETYLTNISESPMLKMVNQGVSKGSVALTAIVDGVRRIYGFDASDKYPVLVAVAMAEVDALTAWKQRARTMWSFAVIATLIVVAMGALVLRALRKQSELAIELLAAHKSLSAANKTLATLASEDGLTGLANRRHLDERLESAFEQSLTESASFAFVLIDVDYFKLYNDTYGHLIGDRALIEVGRAMRLHARKGTDLAARYGGEEMALILCGLDGGQAFAIAEKVRGSVERLAIEHRESPYHCLTVSIGVVAGSAGSSFSSVEEVVMAADQALYAAKRKGRNCVVLGRCSF</sequence>
<evidence type="ECO:0000313" key="12">
    <source>
        <dbReference type="EMBL" id="NYH73078.1"/>
    </source>
</evidence>
<evidence type="ECO:0000256" key="3">
    <source>
        <dbReference type="ARBA" id="ARBA00004651"/>
    </source>
</evidence>
<comment type="cofactor">
    <cofactor evidence="1">
        <name>Mg(2+)</name>
        <dbReference type="ChEBI" id="CHEBI:18420"/>
    </cofactor>
</comment>
<evidence type="ECO:0000256" key="4">
    <source>
        <dbReference type="ARBA" id="ARBA00012528"/>
    </source>
</evidence>
<reference evidence="12 13" key="1">
    <citation type="submission" date="2020-07" db="EMBL/GenBank/DDBJ databases">
        <title>Genomic analyses of the natural microbiome of Caenorhabditis elegans.</title>
        <authorList>
            <person name="Samuel B."/>
        </authorList>
    </citation>
    <scope>NUCLEOTIDE SEQUENCE [LARGE SCALE GENOMIC DNA]</scope>
    <source>
        <strain evidence="12 13">BIGb0408</strain>
    </source>
</reference>
<comment type="subcellular location">
    <subcellularLocation>
        <location evidence="2">Cell inner membrane</location>
    </subcellularLocation>
    <subcellularLocation>
        <location evidence="3">Cell membrane</location>
        <topology evidence="3">Multi-pass membrane protein</topology>
    </subcellularLocation>
</comment>
<organism evidence="12 13">
    <name type="scientific">Phytopseudomonas flavescens</name>
    <dbReference type="NCBI Taxonomy" id="29435"/>
    <lineage>
        <taxon>Bacteria</taxon>
        <taxon>Pseudomonadati</taxon>
        <taxon>Pseudomonadota</taxon>
        <taxon>Gammaproteobacteria</taxon>
        <taxon>Pseudomonadales</taxon>
        <taxon>Pseudomonadaceae</taxon>
        <taxon>Phytopseudomonas</taxon>
    </lineage>
</organism>
<keyword evidence="8 10" id="KW-0472">Membrane</keyword>
<evidence type="ECO:0000259" key="11">
    <source>
        <dbReference type="PROSITE" id="PS50887"/>
    </source>
</evidence>
<dbReference type="EC" id="2.7.7.65" evidence="4"/>
<dbReference type="CDD" id="cd01949">
    <property type="entry name" value="GGDEF"/>
    <property type="match status" value="1"/>
</dbReference>
<dbReference type="GO" id="GO:1902201">
    <property type="term" value="P:negative regulation of bacterial-type flagellum-dependent cell motility"/>
    <property type="evidence" value="ECO:0007669"/>
    <property type="project" value="TreeGrafter"/>
</dbReference>
<accession>A0A7Y9XKK3</accession>
<feature type="transmembrane region" description="Helical" evidence="10">
    <location>
        <begin position="298"/>
        <end position="317"/>
    </location>
</feature>
<dbReference type="InterPro" id="IPR050469">
    <property type="entry name" value="Diguanylate_Cyclase"/>
</dbReference>
<dbReference type="CDD" id="cd12914">
    <property type="entry name" value="PDC1_DGC_like"/>
    <property type="match status" value="1"/>
</dbReference>
<dbReference type="SUPFAM" id="SSF55073">
    <property type="entry name" value="Nucleotide cyclase"/>
    <property type="match status" value="1"/>
</dbReference>
<dbReference type="Proteomes" id="UP000578688">
    <property type="component" value="Unassembled WGS sequence"/>
</dbReference>
<evidence type="ECO:0000313" key="13">
    <source>
        <dbReference type="Proteomes" id="UP000578688"/>
    </source>
</evidence>
<dbReference type="GO" id="GO:0052621">
    <property type="term" value="F:diguanylate cyclase activity"/>
    <property type="evidence" value="ECO:0007669"/>
    <property type="project" value="UniProtKB-EC"/>
</dbReference>
<dbReference type="GO" id="GO:0005886">
    <property type="term" value="C:plasma membrane"/>
    <property type="evidence" value="ECO:0007669"/>
    <property type="project" value="UniProtKB-SubCell"/>
</dbReference>
<keyword evidence="13" id="KW-1185">Reference proteome</keyword>
<evidence type="ECO:0000256" key="9">
    <source>
        <dbReference type="ARBA" id="ARBA00034247"/>
    </source>
</evidence>
<evidence type="ECO:0000256" key="8">
    <source>
        <dbReference type="ARBA" id="ARBA00023136"/>
    </source>
</evidence>
<dbReference type="AlphaFoldDB" id="A0A7Y9XKK3"/>
<dbReference type="InterPro" id="IPR000160">
    <property type="entry name" value="GGDEF_dom"/>
</dbReference>
<dbReference type="InterPro" id="IPR029787">
    <property type="entry name" value="Nucleotide_cyclase"/>
</dbReference>
<dbReference type="GO" id="GO:0043709">
    <property type="term" value="P:cell adhesion involved in single-species biofilm formation"/>
    <property type="evidence" value="ECO:0007669"/>
    <property type="project" value="TreeGrafter"/>
</dbReference>
<evidence type="ECO:0000256" key="7">
    <source>
        <dbReference type="ARBA" id="ARBA00022989"/>
    </source>
</evidence>
<evidence type="ECO:0000256" key="6">
    <source>
        <dbReference type="ARBA" id="ARBA00022692"/>
    </source>
</evidence>
<comment type="caution">
    <text evidence="12">The sequence shown here is derived from an EMBL/GenBank/DDBJ whole genome shotgun (WGS) entry which is preliminary data.</text>
</comment>
<protein>
    <recommendedName>
        <fullName evidence="4">diguanylate cyclase</fullName>
        <ecNumber evidence="4">2.7.7.65</ecNumber>
    </recommendedName>
</protein>
<feature type="transmembrane region" description="Helical" evidence="10">
    <location>
        <begin position="21"/>
        <end position="43"/>
    </location>
</feature>
<dbReference type="FunFam" id="3.30.70.270:FF:000001">
    <property type="entry name" value="Diguanylate cyclase domain protein"/>
    <property type="match status" value="1"/>
</dbReference>
<evidence type="ECO:0000256" key="10">
    <source>
        <dbReference type="SAM" id="Phobius"/>
    </source>
</evidence>
<feature type="domain" description="GGDEF" evidence="11">
    <location>
        <begin position="378"/>
        <end position="515"/>
    </location>
</feature>
<dbReference type="Gene3D" id="3.30.450.20">
    <property type="entry name" value="PAS domain"/>
    <property type="match status" value="2"/>
</dbReference>
<dbReference type="NCBIfam" id="TIGR00254">
    <property type="entry name" value="GGDEF"/>
    <property type="match status" value="1"/>
</dbReference>
<dbReference type="InterPro" id="IPR043128">
    <property type="entry name" value="Rev_trsase/Diguanyl_cyclase"/>
</dbReference>
<name>A0A7Y9XKK3_9GAMM</name>
<dbReference type="Pfam" id="PF00990">
    <property type="entry name" value="GGDEF"/>
    <property type="match status" value="1"/>
</dbReference>